<comment type="caution">
    <text evidence="1">The sequence shown here is derived from an EMBL/GenBank/DDBJ whole genome shotgun (WGS) entry which is preliminary data.</text>
</comment>
<evidence type="ECO:0000313" key="2">
    <source>
        <dbReference type="Proteomes" id="UP001580928"/>
    </source>
</evidence>
<protein>
    <recommendedName>
        <fullName evidence="3">Lipoprotein</fullName>
    </recommendedName>
</protein>
<evidence type="ECO:0000313" key="1">
    <source>
        <dbReference type="EMBL" id="MFB5946116.1"/>
    </source>
</evidence>
<dbReference type="PROSITE" id="PS51257">
    <property type="entry name" value="PROKAR_LIPOPROTEIN"/>
    <property type="match status" value="1"/>
</dbReference>
<proteinExistence type="predicted"/>
<accession>A0ABV5CF39</accession>
<dbReference type="EMBL" id="JBBVGT010000002">
    <property type="protein sequence ID" value="MFB5946116.1"/>
    <property type="molecule type" value="Genomic_DNA"/>
</dbReference>
<dbReference type="RefSeq" id="WP_375557645.1">
    <property type="nucleotide sequence ID" value="NZ_JBBVGT010000002.1"/>
</dbReference>
<sequence length="136" mass="15664">MNKLIAIACIALAALASCSKEKESFDPQQKITYQVECDYCLVYIEDNVWNRNNKLDRSKNQHFNVDGNWRYEWVNTELDSIEMKIIVGVLGGKQNVKASIRTNDGKSVSFDEVMGYNDNPMKEDYGFEKVLKLKLK</sequence>
<dbReference type="Proteomes" id="UP001580928">
    <property type="component" value="Unassembled WGS sequence"/>
</dbReference>
<gene>
    <name evidence="1" type="ORF">WKR92_09755</name>
</gene>
<keyword evidence="2" id="KW-1185">Reference proteome</keyword>
<organism evidence="1 2">
    <name type="scientific">Albibacterium profundi</name>
    <dbReference type="NCBI Taxonomy" id="3134906"/>
    <lineage>
        <taxon>Bacteria</taxon>
        <taxon>Pseudomonadati</taxon>
        <taxon>Bacteroidota</taxon>
        <taxon>Sphingobacteriia</taxon>
        <taxon>Sphingobacteriales</taxon>
        <taxon>Sphingobacteriaceae</taxon>
        <taxon>Albibacterium</taxon>
    </lineage>
</organism>
<name>A0ABV5CF39_9SPHI</name>
<evidence type="ECO:0008006" key="3">
    <source>
        <dbReference type="Google" id="ProtNLM"/>
    </source>
</evidence>
<reference evidence="1 2" key="1">
    <citation type="submission" date="2024-04" db="EMBL/GenBank/DDBJ databases">
        <title>Albibacterium profundi sp. nov., isolated from sediment of the Challenger Deep of Mariana Trench.</title>
        <authorList>
            <person name="Wang Y."/>
        </authorList>
    </citation>
    <scope>NUCLEOTIDE SEQUENCE [LARGE SCALE GENOMIC DNA]</scope>
    <source>
        <strain evidence="1 2">RHL897</strain>
    </source>
</reference>